<evidence type="ECO:0000259" key="2">
    <source>
        <dbReference type="PROSITE" id="PS50943"/>
    </source>
</evidence>
<proteinExistence type="predicted"/>
<dbReference type="PANTHER" id="PTHR46558:SF11">
    <property type="entry name" value="HTH-TYPE TRANSCRIPTIONAL REGULATOR XRE"/>
    <property type="match status" value="1"/>
</dbReference>
<name>A0A939BW99_9BACL</name>
<dbReference type="CDD" id="cd00093">
    <property type="entry name" value="HTH_XRE"/>
    <property type="match status" value="1"/>
</dbReference>
<dbReference type="InterPro" id="IPR001387">
    <property type="entry name" value="Cro/C1-type_HTH"/>
</dbReference>
<dbReference type="RefSeq" id="WP_204519988.1">
    <property type="nucleotide sequence ID" value="NZ_JAFBEB010000022.1"/>
</dbReference>
<dbReference type="SUPFAM" id="SSF47413">
    <property type="entry name" value="lambda repressor-like DNA-binding domains"/>
    <property type="match status" value="1"/>
</dbReference>
<dbReference type="Pfam" id="PF01381">
    <property type="entry name" value="HTH_3"/>
    <property type="match status" value="1"/>
</dbReference>
<reference evidence="3" key="1">
    <citation type="submission" date="2021-01" db="EMBL/GenBank/DDBJ databases">
        <title>Genomic Encyclopedia of Type Strains, Phase IV (KMG-IV): sequencing the most valuable type-strain genomes for metagenomic binning, comparative biology and taxonomic classification.</title>
        <authorList>
            <person name="Goeker M."/>
        </authorList>
    </citation>
    <scope>NUCLEOTIDE SEQUENCE</scope>
    <source>
        <strain evidence="3">DSM 25523</strain>
    </source>
</reference>
<organism evidence="3 4">
    <name type="scientific">Brevibacillus fulvus</name>
    <dbReference type="NCBI Taxonomy" id="1125967"/>
    <lineage>
        <taxon>Bacteria</taxon>
        <taxon>Bacillati</taxon>
        <taxon>Bacillota</taxon>
        <taxon>Bacilli</taxon>
        <taxon>Bacillales</taxon>
        <taxon>Paenibacillaceae</taxon>
        <taxon>Brevibacillus</taxon>
    </lineage>
</organism>
<dbReference type="Gene3D" id="1.10.260.40">
    <property type="entry name" value="lambda repressor-like DNA-binding domains"/>
    <property type="match status" value="1"/>
</dbReference>
<dbReference type="PROSITE" id="PS50943">
    <property type="entry name" value="HTH_CROC1"/>
    <property type="match status" value="1"/>
</dbReference>
<keyword evidence="1" id="KW-0238">DNA-binding</keyword>
<dbReference type="GO" id="GO:0003677">
    <property type="term" value="F:DNA binding"/>
    <property type="evidence" value="ECO:0007669"/>
    <property type="project" value="UniProtKB-KW"/>
</dbReference>
<dbReference type="InterPro" id="IPR010982">
    <property type="entry name" value="Lambda_DNA-bd_dom_sf"/>
</dbReference>
<evidence type="ECO:0000313" key="3">
    <source>
        <dbReference type="EMBL" id="MBM7592219.1"/>
    </source>
</evidence>
<dbReference type="Proteomes" id="UP000717624">
    <property type="component" value="Unassembled WGS sequence"/>
</dbReference>
<evidence type="ECO:0000256" key="1">
    <source>
        <dbReference type="ARBA" id="ARBA00023125"/>
    </source>
</evidence>
<gene>
    <name evidence="3" type="ORF">JOD01_003881</name>
</gene>
<keyword evidence="4" id="KW-1185">Reference proteome</keyword>
<dbReference type="AlphaFoldDB" id="A0A939BW99"/>
<protein>
    <submittedName>
        <fullName evidence="3">Transcriptional regulator with XRE-family HTH domain</fullName>
    </submittedName>
</protein>
<dbReference type="PANTHER" id="PTHR46558">
    <property type="entry name" value="TRACRIPTIONAL REGULATORY PROTEIN-RELATED-RELATED"/>
    <property type="match status" value="1"/>
</dbReference>
<comment type="caution">
    <text evidence="3">The sequence shown here is derived from an EMBL/GenBank/DDBJ whole genome shotgun (WGS) entry which is preliminary data.</text>
</comment>
<sequence>MDNIFGERLRILREEKNLKQEELGEVLGVGKVTIHGYESGKRKPSFEILIQIANYFQVTTDYLLGLTTDRTPPAKIDIINQNAQKLNEFLAELDKNKQDQFFEFLEVYVNGMKASNRPE</sequence>
<dbReference type="SMART" id="SM00530">
    <property type="entry name" value="HTH_XRE"/>
    <property type="match status" value="1"/>
</dbReference>
<evidence type="ECO:0000313" key="4">
    <source>
        <dbReference type="Proteomes" id="UP000717624"/>
    </source>
</evidence>
<feature type="domain" description="HTH cro/C1-type" evidence="2">
    <location>
        <begin position="9"/>
        <end position="63"/>
    </location>
</feature>
<dbReference type="EMBL" id="JAFBEB010000022">
    <property type="protein sequence ID" value="MBM7592219.1"/>
    <property type="molecule type" value="Genomic_DNA"/>
</dbReference>
<accession>A0A939BW99</accession>